<evidence type="ECO:0000313" key="1">
    <source>
        <dbReference type="EMBL" id="OYT04483.1"/>
    </source>
</evidence>
<proteinExistence type="predicted"/>
<dbReference type="Proteomes" id="UP000216122">
    <property type="component" value="Unassembled WGS sequence"/>
</dbReference>
<name>A0A256VLA2_LIMRT</name>
<dbReference type="InterPro" id="IPR010022">
    <property type="entry name" value="XkdX"/>
</dbReference>
<protein>
    <submittedName>
        <fullName evidence="1">XkdX family protein</fullName>
    </submittedName>
</protein>
<accession>A0A256VLA2</accession>
<reference evidence="1 2" key="2">
    <citation type="submission" date="2017-09" db="EMBL/GenBank/DDBJ databases">
        <title>Tripartite evolution among Lactobacillus johnsonii, Lactobacillus taiwanensis, Lactobacillus reuteri and their rodent host.</title>
        <authorList>
            <person name="Wang T."/>
            <person name="Knowles S."/>
            <person name="Cheng C."/>
        </authorList>
    </citation>
    <scope>NUCLEOTIDE SEQUENCE [LARGE SCALE GENOMIC DNA]</scope>
    <source>
        <strain evidence="1 2">103v</strain>
    </source>
</reference>
<comment type="caution">
    <text evidence="1">The sequence shown here is derived from an EMBL/GenBank/DDBJ whole genome shotgun (WGS) entry which is preliminary data.</text>
</comment>
<sequence>MFRQFKLWYEMNLFSLQDEKNGVITGWITKDEFKTITGQDYDTVTEPQPA</sequence>
<evidence type="ECO:0000313" key="2">
    <source>
        <dbReference type="Proteomes" id="UP000216122"/>
    </source>
</evidence>
<organism evidence="1 2">
    <name type="scientific">Limosilactobacillus reuteri</name>
    <name type="common">Lactobacillus reuteri</name>
    <dbReference type="NCBI Taxonomy" id="1598"/>
    <lineage>
        <taxon>Bacteria</taxon>
        <taxon>Bacillati</taxon>
        <taxon>Bacillota</taxon>
        <taxon>Bacilli</taxon>
        <taxon>Lactobacillales</taxon>
        <taxon>Lactobacillaceae</taxon>
        <taxon>Limosilactobacillus</taxon>
    </lineage>
</organism>
<dbReference type="AlphaFoldDB" id="A0A256VLA2"/>
<dbReference type="Pfam" id="PF09693">
    <property type="entry name" value="Phage_XkdX"/>
    <property type="match status" value="1"/>
</dbReference>
<reference evidence="2" key="1">
    <citation type="submission" date="2017-05" db="EMBL/GenBank/DDBJ databases">
        <authorList>
            <person name="Lin X.B."/>
            <person name="Stothard P."/>
            <person name="Tasseva G."/>
            <person name="Walter J."/>
        </authorList>
    </citation>
    <scope>NUCLEOTIDE SEQUENCE [LARGE SCALE GENOMIC DNA]</scope>
    <source>
        <strain evidence="2">103v</strain>
    </source>
</reference>
<gene>
    <name evidence="1" type="ORF">CBG21_02835</name>
</gene>
<dbReference type="RefSeq" id="WP_094504021.1">
    <property type="nucleotide sequence ID" value="NZ_NGPH01000018.1"/>
</dbReference>
<dbReference type="EMBL" id="NGQC01000021">
    <property type="protein sequence ID" value="OYT04483.1"/>
    <property type="molecule type" value="Genomic_DNA"/>
</dbReference>